<evidence type="ECO:0000259" key="1">
    <source>
        <dbReference type="PROSITE" id="PS50878"/>
    </source>
</evidence>
<accession>A0AAD5V9V6</accession>
<gene>
    <name evidence="2" type="ORF">NLI96_g1580</name>
</gene>
<dbReference type="PANTHER" id="PTHR33481">
    <property type="entry name" value="REVERSE TRANSCRIPTASE"/>
    <property type="match status" value="1"/>
</dbReference>
<dbReference type="PANTHER" id="PTHR33481:SF1">
    <property type="entry name" value="ENDONUCLEASE_EXONUCLEASE_PHOSPHATASE DOMAIN-CONTAINING PROTEIN-RELATED"/>
    <property type="match status" value="1"/>
</dbReference>
<protein>
    <recommendedName>
        <fullName evidence="1">Reverse transcriptase domain-containing protein</fullName>
    </recommendedName>
</protein>
<sequence>MDDLDDFEYPTPLDSPEITTEEAAKAIEALSPQRPNAIPTQSTRHINDHYPVSHQHIQCMPSSYRPIALEDTIGKVLESVIARRASSLAEIHGLLLPNHFGGIPGRTTTDAVPDDLVAWISSFITGKTTKLKFNGYCDTSEPLQASTGIPQGSPMSPILYLFYGADLLEITDDTQRDRVTDGYVDDTIPLQRR</sequence>
<organism evidence="2 3">
    <name type="scientific">Meripilus lineatus</name>
    <dbReference type="NCBI Taxonomy" id="2056292"/>
    <lineage>
        <taxon>Eukaryota</taxon>
        <taxon>Fungi</taxon>
        <taxon>Dikarya</taxon>
        <taxon>Basidiomycota</taxon>
        <taxon>Agaricomycotina</taxon>
        <taxon>Agaricomycetes</taxon>
        <taxon>Polyporales</taxon>
        <taxon>Meripilaceae</taxon>
        <taxon>Meripilus</taxon>
    </lineage>
</organism>
<dbReference type="Proteomes" id="UP001212997">
    <property type="component" value="Unassembled WGS sequence"/>
</dbReference>
<dbReference type="PROSITE" id="PS50878">
    <property type="entry name" value="RT_POL"/>
    <property type="match status" value="1"/>
</dbReference>
<dbReference type="EMBL" id="JANAWD010000031">
    <property type="protein sequence ID" value="KAJ3490230.1"/>
    <property type="molecule type" value="Genomic_DNA"/>
</dbReference>
<feature type="domain" description="Reverse transcriptase" evidence="1">
    <location>
        <begin position="19"/>
        <end position="193"/>
    </location>
</feature>
<evidence type="ECO:0000313" key="2">
    <source>
        <dbReference type="EMBL" id="KAJ3490230.1"/>
    </source>
</evidence>
<proteinExistence type="predicted"/>
<evidence type="ECO:0000313" key="3">
    <source>
        <dbReference type="Proteomes" id="UP001212997"/>
    </source>
</evidence>
<reference evidence="2" key="1">
    <citation type="submission" date="2022-07" db="EMBL/GenBank/DDBJ databases">
        <title>Genome Sequence of Physisporinus lineatus.</title>
        <authorList>
            <person name="Buettner E."/>
        </authorList>
    </citation>
    <scope>NUCLEOTIDE SEQUENCE</scope>
    <source>
        <strain evidence="2">VT162</strain>
    </source>
</reference>
<dbReference type="InterPro" id="IPR000477">
    <property type="entry name" value="RT_dom"/>
</dbReference>
<dbReference type="AlphaFoldDB" id="A0AAD5V9V6"/>
<comment type="caution">
    <text evidence="2">The sequence shown here is derived from an EMBL/GenBank/DDBJ whole genome shotgun (WGS) entry which is preliminary data.</text>
</comment>
<keyword evidence="3" id="KW-1185">Reference proteome</keyword>
<name>A0AAD5V9V6_9APHY</name>